<dbReference type="AlphaFoldDB" id="A0A0N9VB53"/>
<accession>A0A0N9VB53</accession>
<dbReference type="EMBL" id="CP012808">
    <property type="protein sequence ID" value="ALH94489.1"/>
    <property type="molecule type" value="Genomic_DNA"/>
</dbReference>
<proteinExistence type="predicted"/>
<gene>
    <name evidence="2" type="ORF">AOY20_02440</name>
</gene>
<dbReference type="OrthoDB" id="6706370at2"/>
<dbReference type="STRING" id="1324350.AOY20_02440"/>
<dbReference type="PROSITE" id="PS50801">
    <property type="entry name" value="STAS"/>
    <property type="match status" value="1"/>
</dbReference>
<name>A0A0N9VB53_9GAMM</name>
<dbReference type="Gene3D" id="3.30.750.24">
    <property type="entry name" value="STAS domain"/>
    <property type="match status" value="1"/>
</dbReference>
<reference evidence="2 3" key="1">
    <citation type="journal article" date="2015" name="Int. J. Syst. Evol. Microbiol.">
        <title>Acinetobacter equi sp. nov. isolated from horse faeces.</title>
        <authorList>
            <person name="Poppel M.T."/>
            <person name="Skiebe E."/>
            <person name="Laue M."/>
            <person name="Bergmann H."/>
            <person name="Ebersberger I."/>
            <person name="Garn T."/>
            <person name="Fruth A."/>
            <person name="Baumgardt S."/>
            <person name="Busse H.J."/>
            <person name="Wilharm G."/>
        </authorList>
    </citation>
    <scope>NUCLEOTIDE SEQUENCE [LARGE SCALE GENOMIC DNA]</scope>
    <source>
        <strain evidence="2 3">114</strain>
    </source>
</reference>
<feature type="domain" description="STAS" evidence="1">
    <location>
        <begin position="9"/>
        <end position="96"/>
    </location>
</feature>
<dbReference type="Pfam" id="PF13466">
    <property type="entry name" value="STAS_2"/>
    <property type="match status" value="1"/>
</dbReference>
<dbReference type="InterPro" id="IPR036513">
    <property type="entry name" value="STAS_dom_sf"/>
</dbReference>
<dbReference type="InterPro" id="IPR058548">
    <property type="entry name" value="MlaB-like_STAS"/>
</dbReference>
<dbReference type="SUPFAM" id="SSF52091">
    <property type="entry name" value="SpoIIaa-like"/>
    <property type="match status" value="1"/>
</dbReference>
<dbReference type="RefSeq" id="WP_054580393.1">
    <property type="nucleotide sequence ID" value="NZ_CP012808.1"/>
</dbReference>
<dbReference type="Proteomes" id="UP000064939">
    <property type="component" value="Chromosome"/>
</dbReference>
<protein>
    <submittedName>
        <fullName evidence="2">Toluene tolerance protein</fullName>
    </submittedName>
</protein>
<sequence>MIELIDQELHVSGKIDYGNAEEFYQQGLIALNSHLTFPIVLNLSKLEHGSTLALAVFIRLLRQTPEAKGLIFKAVPEKMLKIMQACHLEQDLQLLA</sequence>
<evidence type="ECO:0000313" key="2">
    <source>
        <dbReference type="EMBL" id="ALH94489.1"/>
    </source>
</evidence>
<evidence type="ECO:0000259" key="1">
    <source>
        <dbReference type="PROSITE" id="PS50801"/>
    </source>
</evidence>
<dbReference type="InterPro" id="IPR002645">
    <property type="entry name" value="STAS_dom"/>
</dbReference>
<evidence type="ECO:0000313" key="3">
    <source>
        <dbReference type="Proteomes" id="UP000064939"/>
    </source>
</evidence>
<keyword evidence="3" id="KW-1185">Reference proteome</keyword>
<organism evidence="2 3">
    <name type="scientific">Acinetobacter equi</name>
    <dbReference type="NCBI Taxonomy" id="1324350"/>
    <lineage>
        <taxon>Bacteria</taxon>
        <taxon>Pseudomonadati</taxon>
        <taxon>Pseudomonadota</taxon>
        <taxon>Gammaproteobacteria</taxon>
        <taxon>Moraxellales</taxon>
        <taxon>Moraxellaceae</taxon>
        <taxon>Acinetobacter</taxon>
    </lineage>
</organism>
<dbReference type="KEGG" id="aei:AOY20_02440"/>
<dbReference type="CDD" id="cd07043">
    <property type="entry name" value="STAS_anti-anti-sigma_factors"/>
    <property type="match status" value="1"/>
</dbReference>